<keyword evidence="3" id="KW-1185">Reference proteome</keyword>
<organism evidence="2 3">
    <name type="scientific">Remersonia thermophila</name>
    <dbReference type="NCBI Taxonomy" id="72144"/>
    <lineage>
        <taxon>Eukaryota</taxon>
        <taxon>Fungi</taxon>
        <taxon>Dikarya</taxon>
        <taxon>Ascomycota</taxon>
        <taxon>Pezizomycotina</taxon>
        <taxon>Sordariomycetes</taxon>
        <taxon>Sordariomycetidae</taxon>
        <taxon>Sordariales</taxon>
        <taxon>Sordariales incertae sedis</taxon>
        <taxon>Remersonia</taxon>
    </lineage>
</organism>
<evidence type="ECO:0000313" key="3">
    <source>
        <dbReference type="Proteomes" id="UP001600064"/>
    </source>
</evidence>
<comment type="caution">
    <text evidence="2">The sequence shown here is derived from an EMBL/GenBank/DDBJ whole genome shotgun (WGS) entry which is preliminary data.</text>
</comment>
<dbReference type="Proteomes" id="UP001600064">
    <property type="component" value="Unassembled WGS sequence"/>
</dbReference>
<reference evidence="2 3" key="1">
    <citation type="journal article" date="2024" name="Commun. Biol.">
        <title>Comparative genomic analysis of thermophilic fungi reveals convergent evolutionary adaptations and gene losses.</title>
        <authorList>
            <person name="Steindorff A.S."/>
            <person name="Aguilar-Pontes M.V."/>
            <person name="Robinson A.J."/>
            <person name="Andreopoulos B."/>
            <person name="LaButti K."/>
            <person name="Kuo A."/>
            <person name="Mondo S."/>
            <person name="Riley R."/>
            <person name="Otillar R."/>
            <person name="Haridas S."/>
            <person name="Lipzen A."/>
            <person name="Grimwood J."/>
            <person name="Schmutz J."/>
            <person name="Clum A."/>
            <person name="Reid I.D."/>
            <person name="Moisan M.C."/>
            <person name="Butler G."/>
            <person name="Nguyen T.T.M."/>
            <person name="Dewar K."/>
            <person name="Conant G."/>
            <person name="Drula E."/>
            <person name="Henrissat B."/>
            <person name="Hansel C."/>
            <person name="Singer S."/>
            <person name="Hutchinson M.I."/>
            <person name="de Vries R.P."/>
            <person name="Natvig D.O."/>
            <person name="Powell A.J."/>
            <person name="Tsang A."/>
            <person name="Grigoriev I.V."/>
        </authorList>
    </citation>
    <scope>NUCLEOTIDE SEQUENCE [LARGE SCALE GENOMIC DNA]</scope>
    <source>
        <strain evidence="2 3">ATCC 22073</strain>
    </source>
</reference>
<feature type="region of interest" description="Disordered" evidence="1">
    <location>
        <begin position="172"/>
        <end position="216"/>
    </location>
</feature>
<gene>
    <name evidence="2" type="ORF">VTJ83DRAFT_1540</name>
</gene>
<dbReference type="RefSeq" id="XP_070868080.1">
    <property type="nucleotide sequence ID" value="XM_071007711.1"/>
</dbReference>
<feature type="compositionally biased region" description="Polar residues" evidence="1">
    <location>
        <begin position="186"/>
        <end position="197"/>
    </location>
</feature>
<name>A0ABR4DG93_9PEZI</name>
<proteinExistence type="predicted"/>
<feature type="region of interest" description="Disordered" evidence="1">
    <location>
        <begin position="235"/>
        <end position="263"/>
    </location>
</feature>
<protein>
    <submittedName>
        <fullName evidence="2">Uncharacterized protein</fullName>
    </submittedName>
</protein>
<accession>A0ABR4DG93</accession>
<evidence type="ECO:0000313" key="2">
    <source>
        <dbReference type="EMBL" id="KAL2269356.1"/>
    </source>
</evidence>
<sequence>MNAASGIDLPAPGPAITHPSSNHYLAGYQNASGQWVCLWDDGGRVCSDTPFPATFPDIHSLVVHLRITHINVAEVLIVLWCSECRRPLSNCVCNPTYMLVWFKCCYVKPVPASDPPFLQRDPKDIRNGFPSSGSWYPGSYGNRGAGGGGGHGYGSYPSSSFYTPGGTPHGGYPSSYATRTVGAESSDASSVTTTSPPSEKAGADETLPSPPAAYRNRRRQDTTFACAFPRADFHLHKGERDDDDDDDNTTPGNSRLRPAWPPPSRAMRHALPEAGPACGMAVIVMMAAAALRLCRRCVAGRSRLGDAFDGGGNRNRLLDDRTPRLILEAASRPVASEG</sequence>
<dbReference type="EMBL" id="JAZGUE010000002">
    <property type="protein sequence ID" value="KAL2269356.1"/>
    <property type="molecule type" value="Genomic_DNA"/>
</dbReference>
<dbReference type="GeneID" id="98122355"/>
<evidence type="ECO:0000256" key="1">
    <source>
        <dbReference type="SAM" id="MobiDB-lite"/>
    </source>
</evidence>